<dbReference type="EMBL" id="JBAKBA010000005">
    <property type="protein sequence ID" value="MEL0658252.1"/>
    <property type="molecule type" value="Genomic_DNA"/>
</dbReference>
<dbReference type="InterPro" id="IPR009091">
    <property type="entry name" value="RCC1/BLIP-II"/>
</dbReference>
<dbReference type="Pfam" id="PF25390">
    <property type="entry name" value="WD40_RLD"/>
    <property type="match status" value="1"/>
</dbReference>
<dbReference type="InterPro" id="IPR051553">
    <property type="entry name" value="Ran_GTPase-activating"/>
</dbReference>
<dbReference type="PRINTS" id="PR00633">
    <property type="entry name" value="RCCNDNSATION"/>
</dbReference>
<gene>
    <name evidence="6" type="ORF">V6255_03780</name>
</gene>
<feature type="compositionally biased region" description="Acidic residues" evidence="3">
    <location>
        <begin position="221"/>
        <end position="237"/>
    </location>
</feature>
<evidence type="ECO:0000256" key="4">
    <source>
        <dbReference type="SAM" id="SignalP"/>
    </source>
</evidence>
<dbReference type="PROSITE" id="PS51257">
    <property type="entry name" value="PROKAR_LIPOPROTEIN"/>
    <property type="match status" value="1"/>
</dbReference>
<keyword evidence="2" id="KW-0677">Repeat</keyword>
<name>A0ABU9H9C9_9GAMM</name>
<keyword evidence="7" id="KW-1185">Reference proteome</keyword>
<dbReference type="SUPFAM" id="SSF50985">
    <property type="entry name" value="RCC1/BLIP-II"/>
    <property type="match status" value="1"/>
</dbReference>
<evidence type="ECO:0000256" key="2">
    <source>
        <dbReference type="ARBA" id="ARBA00022737"/>
    </source>
</evidence>
<dbReference type="RefSeq" id="WP_341626943.1">
    <property type="nucleotide sequence ID" value="NZ_JBAKBA010000005.1"/>
</dbReference>
<dbReference type="InterPro" id="IPR000408">
    <property type="entry name" value="Reg_chr_condens"/>
</dbReference>
<dbReference type="Proteomes" id="UP001366060">
    <property type="component" value="Unassembled WGS sequence"/>
</dbReference>
<reference evidence="6 7" key="1">
    <citation type="submission" date="2024-02" db="EMBL/GenBank/DDBJ databases">
        <title>Bacteria isolated from the canopy kelp, Nereocystis luetkeana.</title>
        <authorList>
            <person name="Pfister C.A."/>
            <person name="Younker I.T."/>
            <person name="Light S.H."/>
        </authorList>
    </citation>
    <scope>NUCLEOTIDE SEQUENCE [LARGE SCALE GENOMIC DNA]</scope>
    <source>
        <strain evidence="6 7">TI.2.07</strain>
    </source>
</reference>
<evidence type="ECO:0000256" key="1">
    <source>
        <dbReference type="ARBA" id="ARBA00022658"/>
    </source>
</evidence>
<keyword evidence="1" id="KW-0344">Guanine-nucleotide releasing factor</keyword>
<evidence type="ECO:0000313" key="6">
    <source>
        <dbReference type="EMBL" id="MEL0658252.1"/>
    </source>
</evidence>
<accession>A0ABU9H9C9</accession>
<evidence type="ECO:0000313" key="7">
    <source>
        <dbReference type="Proteomes" id="UP001366060"/>
    </source>
</evidence>
<keyword evidence="4" id="KW-0732">Signal</keyword>
<dbReference type="PANTHER" id="PTHR45982:SF1">
    <property type="entry name" value="REGULATOR OF CHROMOSOME CONDENSATION"/>
    <property type="match status" value="1"/>
</dbReference>
<sequence>MDIRLTKAFVLCSVAALTAACNDTTTEEAVVVSGQLNVPVSGVNYQTDTLSGTTDELGSFEYRNGESITFSLGEYSLSAVEASDQITLASLVGEERFQETQTVKLLKAMIALDDDDDVYNGLTLDTTGLNEASAEFASISDIEYSEITNGLGDAKVYAYLKWMNVDNTIMMSAGNHHTLGLSAEGKPFSFGENYAGIVYAESPSRYCGSELRNKLGRESDQDLEPGTELDEEGRDTLTDEENECYIEGNIVRQYGLYNANPGWMTLTDDTLTFNSVSTDQVDGALVTSEGRLFVFGPNYSGELGTGNESPVTTPIEVILPDEELAVYATSGTSSSYVVTRSGKVYSAGDNGNLQLGRSEESSDDQNTFGLVLIPEDEAIVDVAVRDHHVYALTENGDIYSWGNNSSNGELGDGSVSVDRSTPLKILEGKDIIAVEAGADFGLAVDNAGTVYGWGYNGYGALAQGTPRVSGTIYKISDIENILIPEVIVNLSTGSDAMGSDRIIGFQGGSRNAQAISLNGDVYSWGDMGTGYFGNGYEVDESGIERQISIQPVKVADLDAPFIVSISANTSSHFAVSEDNIVYTWGSGSDGRLGVSQDICAEDSLSLYSEEASSSVCYTPIEVSVTP</sequence>
<proteinExistence type="predicted"/>
<dbReference type="InterPro" id="IPR058923">
    <property type="entry name" value="RCC1-like_dom"/>
</dbReference>
<evidence type="ECO:0000256" key="3">
    <source>
        <dbReference type="SAM" id="MobiDB-lite"/>
    </source>
</evidence>
<organism evidence="6 7">
    <name type="scientific">Psychromonas arctica</name>
    <dbReference type="NCBI Taxonomy" id="168275"/>
    <lineage>
        <taxon>Bacteria</taxon>
        <taxon>Pseudomonadati</taxon>
        <taxon>Pseudomonadota</taxon>
        <taxon>Gammaproteobacteria</taxon>
        <taxon>Alteromonadales</taxon>
        <taxon>Psychromonadaceae</taxon>
        <taxon>Psychromonas</taxon>
    </lineage>
</organism>
<dbReference type="Gene3D" id="2.130.10.30">
    <property type="entry name" value="Regulator of chromosome condensation 1/beta-lactamase-inhibitor protein II"/>
    <property type="match status" value="2"/>
</dbReference>
<protein>
    <recommendedName>
        <fullName evidence="5">RCC1-like domain-containing protein</fullName>
    </recommendedName>
</protein>
<feature type="chain" id="PRO_5046473979" description="RCC1-like domain-containing protein" evidence="4">
    <location>
        <begin position="20"/>
        <end position="626"/>
    </location>
</feature>
<feature type="domain" description="RCC1-like" evidence="5">
    <location>
        <begin position="283"/>
        <end position="596"/>
    </location>
</feature>
<dbReference type="PROSITE" id="PS00626">
    <property type="entry name" value="RCC1_2"/>
    <property type="match status" value="1"/>
</dbReference>
<feature type="signal peptide" evidence="4">
    <location>
        <begin position="1"/>
        <end position="19"/>
    </location>
</feature>
<dbReference type="PANTHER" id="PTHR45982">
    <property type="entry name" value="REGULATOR OF CHROMOSOME CONDENSATION"/>
    <property type="match status" value="1"/>
</dbReference>
<dbReference type="PROSITE" id="PS50012">
    <property type="entry name" value="RCC1_3"/>
    <property type="match status" value="5"/>
</dbReference>
<comment type="caution">
    <text evidence="6">The sequence shown here is derived from an EMBL/GenBank/DDBJ whole genome shotgun (WGS) entry which is preliminary data.</text>
</comment>
<evidence type="ECO:0000259" key="5">
    <source>
        <dbReference type="Pfam" id="PF25390"/>
    </source>
</evidence>
<feature type="region of interest" description="Disordered" evidence="3">
    <location>
        <begin position="216"/>
        <end position="237"/>
    </location>
</feature>